<dbReference type="GO" id="GO:0140359">
    <property type="term" value="F:ABC-type transporter activity"/>
    <property type="evidence" value="ECO:0007669"/>
    <property type="project" value="InterPro"/>
</dbReference>
<keyword evidence="3 4" id="KW-0472">Membrane</keyword>
<dbReference type="GO" id="GO:0005524">
    <property type="term" value="F:ATP binding"/>
    <property type="evidence" value="ECO:0007669"/>
    <property type="project" value="InterPro"/>
</dbReference>
<name>X0S5Q0_9ZZZZ</name>
<accession>X0S5Q0</accession>
<dbReference type="PROSITE" id="PS50929">
    <property type="entry name" value="ABC_TM1F"/>
    <property type="match status" value="1"/>
</dbReference>
<gene>
    <name evidence="6" type="ORF">S01H1_15092</name>
</gene>
<feature type="non-terminal residue" evidence="6">
    <location>
        <position position="133"/>
    </location>
</feature>
<dbReference type="EMBL" id="BARS01007875">
    <property type="protein sequence ID" value="GAF70531.1"/>
    <property type="molecule type" value="Genomic_DNA"/>
</dbReference>
<evidence type="ECO:0000256" key="1">
    <source>
        <dbReference type="ARBA" id="ARBA00022692"/>
    </source>
</evidence>
<feature type="domain" description="ABC transmembrane type-1" evidence="5">
    <location>
        <begin position="38"/>
        <end position="133"/>
    </location>
</feature>
<sequence length="133" mass="15639">MGWIFEGLDIGDKKRKYSDRELFRRTFKRLKPFKKQVIVITLLIVSVTFTQILSNIIFGFMIDIISDLSGIILWIIILAGVSYPITKILGWFGNYLINTRMAKIFPNFMVALRTEIFDALQKQDLKFFDRHRS</sequence>
<evidence type="ECO:0000259" key="5">
    <source>
        <dbReference type="PROSITE" id="PS50929"/>
    </source>
</evidence>
<feature type="transmembrane region" description="Helical" evidence="4">
    <location>
        <begin position="37"/>
        <end position="65"/>
    </location>
</feature>
<evidence type="ECO:0000256" key="3">
    <source>
        <dbReference type="ARBA" id="ARBA00023136"/>
    </source>
</evidence>
<evidence type="ECO:0000313" key="6">
    <source>
        <dbReference type="EMBL" id="GAF70531.1"/>
    </source>
</evidence>
<dbReference type="GO" id="GO:0016020">
    <property type="term" value="C:membrane"/>
    <property type="evidence" value="ECO:0007669"/>
    <property type="project" value="InterPro"/>
</dbReference>
<evidence type="ECO:0000256" key="2">
    <source>
        <dbReference type="ARBA" id="ARBA00022989"/>
    </source>
</evidence>
<reference evidence="6" key="1">
    <citation type="journal article" date="2014" name="Front. Microbiol.">
        <title>High frequency of phylogenetically diverse reductive dehalogenase-homologous genes in deep subseafloor sedimentary metagenomes.</title>
        <authorList>
            <person name="Kawai M."/>
            <person name="Futagami T."/>
            <person name="Toyoda A."/>
            <person name="Takaki Y."/>
            <person name="Nishi S."/>
            <person name="Hori S."/>
            <person name="Arai W."/>
            <person name="Tsubouchi T."/>
            <person name="Morono Y."/>
            <person name="Uchiyama I."/>
            <person name="Ito T."/>
            <person name="Fujiyama A."/>
            <person name="Inagaki F."/>
            <person name="Takami H."/>
        </authorList>
    </citation>
    <scope>NUCLEOTIDE SEQUENCE</scope>
    <source>
        <strain evidence="6">Expedition CK06-06</strain>
    </source>
</reference>
<protein>
    <recommendedName>
        <fullName evidence="5">ABC transmembrane type-1 domain-containing protein</fullName>
    </recommendedName>
</protein>
<evidence type="ECO:0000256" key="4">
    <source>
        <dbReference type="SAM" id="Phobius"/>
    </source>
</evidence>
<dbReference type="Pfam" id="PF00664">
    <property type="entry name" value="ABC_membrane"/>
    <property type="match status" value="1"/>
</dbReference>
<dbReference type="SUPFAM" id="SSF90123">
    <property type="entry name" value="ABC transporter transmembrane region"/>
    <property type="match status" value="1"/>
</dbReference>
<comment type="caution">
    <text evidence="6">The sequence shown here is derived from an EMBL/GenBank/DDBJ whole genome shotgun (WGS) entry which is preliminary data.</text>
</comment>
<dbReference type="Gene3D" id="1.20.1560.10">
    <property type="entry name" value="ABC transporter type 1, transmembrane domain"/>
    <property type="match status" value="1"/>
</dbReference>
<feature type="transmembrane region" description="Helical" evidence="4">
    <location>
        <begin position="71"/>
        <end position="97"/>
    </location>
</feature>
<organism evidence="6">
    <name type="scientific">marine sediment metagenome</name>
    <dbReference type="NCBI Taxonomy" id="412755"/>
    <lineage>
        <taxon>unclassified sequences</taxon>
        <taxon>metagenomes</taxon>
        <taxon>ecological metagenomes</taxon>
    </lineage>
</organism>
<proteinExistence type="predicted"/>
<dbReference type="InterPro" id="IPR036640">
    <property type="entry name" value="ABC1_TM_sf"/>
</dbReference>
<dbReference type="InterPro" id="IPR011527">
    <property type="entry name" value="ABC1_TM_dom"/>
</dbReference>
<keyword evidence="2 4" id="KW-1133">Transmembrane helix</keyword>
<dbReference type="AlphaFoldDB" id="X0S5Q0"/>
<keyword evidence="1 4" id="KW-0812">Transmembrane</keyword>